<dbReference type="OrthoDB" id="434319at2759"/>
<gene>
    <name evidence="2" type="ORF">KFE25_006761</name>
</gene>
<dbReference type="AlphaFoldDB" id="A0A8J6CCM2"/>
<feature type="compositionally biased region" description="Low complexity" evidence="1">
    <location>
        <begin position="42"/>
        <end position="56"/>
    </location>
</feature>
<keyword evidence="3" id="KW-1185">Reference proteome</keyword>
<feature type="region of interest" description="Disordered" evidence="1">
    <location>
        <begin position="14"/>
        <end position="37"/>
    </location>
</feature>
<protein>
    <submittedName>
        <fullName evidence="2">Uncharacterized protein</fullName>
    </submittedName>
</protein>
<sequence length="682" mass="69422">MADAIDDIFMSLSRPARDSVAAPAPARGSATASPGGRAIRGVASAARHAGAPRARSVSPAHAALSVGGGNAFQRKADEALPTRSSVPSAKLCSAGKRKRERPSTANDRPFAHRDGAAPADGGSAGSVAPRPRAPREPAWPIDISDATLAQAADGTLTRLAAGANATLARARGSGGGSAPPALNTSSARLVLLSGVPLGSSAAERKLALDALLVELAPFAPLHAHVLADWATSQRADPDDGGGKGGQRGCALAMLALELNEPMAAALLLAASEQLAGGALAATSAHVGRNHTTPAPVAAARALIRAHPAMNVGDGCERLSDEAMALIAAAGSDPRHATLARAKPSAHELLQLAVSATTASEASALIALAAETAATAKGGGGEGEGEAAARAQLVRLCARHRQGKAAICAGVAVHATPAPGHASLAPFAMAFSYCGRVRARALPHGRALALLELLDAHDWAATGNNRNPTGRREGIQVDGAFSLGVGTARLSPAAAACPGGALAPSAPFNVPCAFREGVGLQRGEAARKRHSALWAAAIALLREVDPDYVPTSIGFNRNFRGSPHRDEKDAGPQVATALSAALRGGRGYDGGALRVYTPLGAVDVDTQNGWCRFDGRYRHEVMPFRPAASPKKGKERSAERGGGDGVRYSVIFYQLTPPFALDMSTVESDAPIAEQARAVRCPP</sequence>
<feature type="compositionally biased region" description="Low complexity" evidence="1">
    <location>
        <begin position="116"/>
        <end position="140"/>
    </location>
</feature>
<dbReference type="EMBL" id="JAGTXO010000005">
    <property type="protein sequence ID" value="KAG8467709.1"/>
    <property type="molecule type" value="Genomic_DNA"/>
</dbReference>
<name>A0A8J6CCM2_DIALT</name>
<feature type="compositionally biased region" description="Low complexity" evidence="1">
    <location>
        <begin position="21"/>
        <end position="37"/>
    </location>
</feature>
<evidence type="ECO:0000256" key="1">
    <source>
        <dbReference type="SAM" id="MobiDB-lite"/>
    </source>
</evidence>
<evidence type="ECO:0000313" key="2">
    <source>
        <dbReference type="EMBL" id="KAG8467709.1"/>
    </source>
</evidence>
<accession>A0A8J6CCM2</accession>
<feature type="region of interest" description="Disordered" evidence="1">
    <location>
        <begin position="77"/>
        <end position="141"/>
    </location>
</feature>
<feature type="region of interest" description="Disordered" evidence="1">
    <location>
        <begin position="42"/>
        <end position="61"/>
    </location>
</feature>
<organism evidence="2 3">
    <name type="scientific">Diacronema lutheri</name>
    <name type="common">Unicellular marine alga</name>
    <name type="synonym">Monochrysis lutheri</name>
    <dbReference type="NCBI Taxonomy" id="2081491"/>
    <lineage>
        <taxon>Eukaryota</taxon>
        <taxon>Haptista</taxon>
        <taxon>Haptophyta</taxon>
        <taxon>Pavlovophyceae</taxon>
        <taxon>Pavlovales</taxon>
        <taxon>Pavlovaceae</taxon>
        <taxon>Diacronema</taxon>
    </lineage>
</organism>
<evidence type="ECO:0000313" key="3">
    <source>
        <dbReference type="Proteomes" id="UP000751190"/>
    </source>
</evidence>
<proteinExistence type="predicted"/>
<comment type="caution">
    <text evidence="2">The sequence shown here is derived from an EMBL/GenBank/DDBJ whole genome shotgun (WGS) entry which is preliminary data.</text>
</comment>
<reference evidence="2" key="1">
    <citation type="submission" date="2021-05" db="EMBL/GenBank/DDBJ databases">
        <title>The genome of the haptophyte Pavlova lutheri (Diacronema luteri, Pavlovales) - a model for lipid biosynthesis in eukaryotic algae.</title>
        <authorList>
            <person name="Hulatt C.J."/>
            <person name="Posewitz M.C."/>
        </authorList>
    </citation>
    <scope>NUCLEOTIDE SEQUENCE</scope>
    <source>
        <strain evidence="2">NIVA-4/92</strain>
    </source>
</reference>
<dbReference type="Proteomes" id="UP000751190">
    <property type="component" value="Unassembled WGS sequence"/>
</dbReference>